<dbReference type="STRING" id="1745343.A0A2J6Q279"/>
<dbReference type="EMBL" id="KZ613485">
    <property type="protein sequence ID" value="PMD20378.1"/>
    <property type="molecule type" value="Genomic_DNA"/>
</dbReference>
<evidence type="ECO:0000259" key="1">
    <source>
        <dbReference type="Pfam" id="PF09995"/>
    </source>
</evidence>
<evidence type="ECO:0000313" key="3">
    <source>
        <dbReference type="Proteomes" id="UP000235672"/>
    </source>
</evidence>
<dbReference type="Pfam" id="PF09995">
    <property type="entry name" value="MPAB_Lcp_cat"/>
    <property type="match status" value="1"/>
</dbReference>
<dbReference type="InterPro" id="IPR018713">
    <property type="entry name" value="MPAB/Lcp_cat_dom"/>
</dbReference>
<gene>
    <name evidence="2" type="ORF">NA56DRAFT_671463</name>
</gene>
<dbReference type="OrthoDB" id="6361347at2759"/>
<accession>A0A2J6Q279</accession>
<feature type="domain" description="ER-bound oxygenase mpaB/mpaB'/Rubber oxygenase catalytic" evidence="1">
    <location>
        <begin position="127"/>
        <end position="339"/>
    </location>
</feature>
<proteinExistence type="predicted"/>
<dbReference type="Proteomes" id="UP000235672">
    <property type="component" value="Unassembled WGS sequence"/>
</dbReference>
<reference evidence="2 3" key="1">
    <citation type="submission" date="2016-05" db="EMBL/GenBank/DDBJ databases">
        <title>A degradative enzymes factory behind the ericoid mycorrhizal symbiosis.</title>
        <authorList>
            <consortium name="DOE Joint Genome Institute"/>
            <person name="Martino E."/>
            <person name="Morin E."/>
            <person name="Grelet G."/>
            <person name="Kuo A."/>
            <person name="Kohler A."/>
            <person name="Daghino S."/>
            <person name="Barry K."/>
            <person name="Choi C."/>
            <person name="Cichocki N."/>
            <person name="Clum A."/>
            <person name="Copeland A."/>
            <person name="Hainaut M."/>
            <person name="Haridas S."/>
            <person name="Labutti K."/>
            <person name="Lindquist E."/>
            <person name="Lipzen A."/>
            <person name="Khouja H.-R."/>
            <person name="Murat C."/>
            <person name="Ohm R."/>
            <person name="Olson A."/>
            <person name="Spatafora J."/>
            <person name="Veneault-Fourrey C."/>
            <person name="Henrissat B."/>
            <person name="Grigoriev I."/>
            <person name="Martin F."/>
            <person name="Perotto S."/>
        </authorList>
    </citation>
    <scope>NUCLEOTIDE SEQUENCE [LARGE SCALE GENOMIC DNA]</scope>
    <source>
        <strain evidence="2 3">UAMH 7357</strain>
    </source>
</reference>
<dbReference type="PANTHER" id="PTHR37539">
    <property type="entry name" value="SECRETED PROTEIN-RELATED"/>
    <property type="match status" value="1"/>
</dbReference>
<evidence type="ECO:0000313" key="2">
    <source>
        <dbReference type="EMBL" id="PMD20378.1"/>
    </source>
</evidence>
<sequence length="390" mass="44750">MLSSKTDANYRKRWGYSFQWTDKHLAPEEIAALRSHYDELGSTALEKLQAIIARTKTDSKREVNCPFRPELYTVFKKHHHEDEVLQQFWDEVHSVPEWVDWEQIERAQKFFARYALANSTAFALQGFIRENSASPGIAEVFARTGGFSIKNLLSRVIETFTWVVQVTTSLESIQPGGEGHTSTIRVRLLHASVRQRILKLAASRPEYFPVEKYGAPVNDLDSMHAIVLFCCMPMWDSFPKMGIFPSKQEITDFIALFRYISYITGTPNEYFETPEKAKAVMETMFLYELEPNKTSKILAHNFIAWLEDQPPPYLSRDFMEAGCRWMNGHEMCDALGLGRPGLYYYAVFAGHNVIVSTMAMCQKLIPALDQFIIKIMLISLEVRGRSPSNS</sequence>
<dbReference type="AlphaFoldDB" id="A0A2J6Q279"/>
<organism evidence="2 3">
    <name type="scientific">Hyaloscypha hepaticicola</name>
    <dbReference type="NCBI Taxonomy" id="2082293"/>
    <lineage>
        <taxon>Eukaryota</taxon>
        <taxon>Fungi</taxon>
        <taxon>Dikarya</taxon>
        <taxon>Ascomycota</taxon>
        <taxon>Pezizomycotina</taxon>
        <taxon>Leotiomycetes</taxon>
        <taxon>Helotiales</taxon>
        <taxon>Hyaloscyphaceae</taxon>
        <taxon>Hyaloscypha</taxon>
    </lineage>
</organism>
<name>A0A2J6Q279_9HELO</name>
<dbReference type="PANTHER" id="PTHR37539:SF1">
    <property type="entry name" value="ER-BOUND OXYGENASE MPAB_MPAB'_RUBBER OXYGENASE CATALYTIC DOMAIN-CONTAINING PROTEIN"/>
    <property type="match status" value="1"/>
</dbReference>
<dbReference type="InterPro" id="IPR037473">
    <property type="entry name" value="Lcp-like"/>
</dbReference>
<keyword evidence="3" id="KW-1185">Reference proteome</keyword>
<protein>
    <recommendedName>
        <fullName evidence="1">ER-bound oxygenase mpaB/mpaB'/Rubber oxygenase catalytic domain-containing protein</fullName>
    </recommendedName>
</protein>
<dbReference type="GO" id="GO:0016491">
    <property type="term" value="F:oxidoreductase activity"/>
    <property type="evidence" value="ECO:0007669"/>
    <property type="project" value="InterPro"/>
</dbReference>